<dbReference type="AlphaFoldDB" id="A0A0L6JV92"/>
<dbReference type="Proteomes" id="UP000036923">
    <property type="component" value="Unassembled WGS sequence"/>
</dbReference>
<dbReference type="EMBL" id="LGTC01000001">
    <property type="protein sequence ID" value="KNY29347.1"/>
    <property type="molecule type" value="Genomic_DNA"/>
</dbReference>
<protein>
    <submittedName>
        <fullName evidence="1">Uncharacterized protein</fullName>
    </submittedName>
</protein>
<evidence type="ECO:0000313" key="2">
    <source>
        <dbReference type="Proteomes" id="UP000036923"/>
    </source>
</evidence>
<keyword evidence="2" id="KW-1185">Reference proteome</keyword>
<evidence type="ECO:0000313" key="1">
    <source>
        <dbReference type="EMBL" id="KNY29347.1"/>
    </source>
</evidence>
<organism evidence="1 2">
    <name type="scientific">Pseudobacteroides cellulosolvens ATCC 35603 = DSM 2933</name>
    <dbReference type="NCBI Taxonomy" id="398512"/>
    <lineage>
        <taxon>Bacteria</taxon>
        <taxon>Bacillati</taxon>
        <taxon>Bacillota</taxon>
        <taxon>Clostridia</taxon>
        <taxon>Eubacteriales</taxon>
        <taxon>Oscillospiraceae</taxon>
        <taxon>Pseudobacteroides</taxon>
    </lineage>
</organism>
<accession>A0A0L6JV92</accession>
<proteinExistence type="predicted"/>
<comment type="caution">
    <text evidence="1">The sequence shown here is derived from an EMBL/GenBank/DDBJ whole genome shotgun (WGS) entry which is preliminary data.</text>
</comment>
<name>A0A0L6JV92_9FIRM</name>
<reference evidence="2" key="1">
    <citation type="submission" date="2015-07" db="EMBL/GenBank/DDBJ databases">
        <title>Near-Complete Genome Sequence of the Cellulolytic Bacterium Bacteroides (Pseudobacteroides) cellulosolvens ATCC 35603.</title>
        <authorList>
            <person name="Dassa B."/>
            <person name="Utturkar S.M."/>
            <person name="Klingeman D.M."/>
            <person name="Hurt R.A."/>
            <person name="Keller M."/>
            <person name="Xu J."/>
            <person name="Reddy Y.H.K."/>
            <person name="Borovok I."/>
            <person name="Grinberg I.R."/>
            <person name="Lamed R."/>
            <person name="Zhivin O."/>
            <person name="Bayer E.A."/>
            <person name="Brown S.D."/>
        </authorList>
    </citation>
    <scope>NUCLEOTIDE SEQUENCE [LARGE SCALE GENOMIC DNA]</scope>
    <source>
        <strain evidence="2">DSM 2933</strain>
    </source>
</reference>
<sequence length="39" mass="4474">MIVKLLTVLSVCSRVKLTPTPNYTVSYIFNMTRSQVELK</sequence>
<gene>
    <name evidence="1" type="ORF">Bccel_4621</name>
</gene>